<accession>A0A6L2KC15</accession>
<protein>
    <submittedName>
        <fullName evidence="1">Uncharacterized protein</fullName>
    </submittedName>
</protein>
<sequence length="109" mass="12374">MTGSVKKVEARENINLVKEFVLAEEVKQLVEGEKEGDENGSYDTFLLNQEDLGNSLAFGSHKESLESPESCRQNIFCKRDHDVHLDDDVLLEEETSAKKRKKSRGSYIL</sequence>
<proteinExistence type="predicted"/>
<reference evidence="1" key="1">
    <citation type="journal article" date="2019" name="Sci. Rep.">
        <title>Draft genome of Tanacetum cinerariifolium, the natural source of mosquito coil.</title>
        <authorList>
            <person name="Yamashiro T."/>
            <person name="Shiraishi A."/>
            <person name="Satake H."/>
            <person name="Nakayama K."/>
        </authorList>
    </citation>
    <scope>NUCLEOTIDE SEQUENCE</scope>
</reference>
<gene>
    <name evidence="1" type="ORF">Tci_017593</name>
</gene>
<comment type="caution">
    <text evidence="1">The sequence shown here is derived from an EMBL/GenBank/DDBJ whole genome shotgun (WGS) entry which is preliminary data.</text>
</comment>
<dbReference type="EMBL" id="BKCJ010002009">
    <property type="protein sequence ID" value="GEU45615.1"/>
    <property type="molecule type" value="Genomic_DNA"/>
</dbReference>
<organism evidence="1">
    <name type="scientific">Tanacetum cinerariifolium</name>
    <name type="common">Dalmatian daisy</name>
    <name type="synonym">Chrysanthemum cinerariifolium</name>
    <dbReference type="NCBI Taxonomy" id="118510"/>
    <lineage>
        <taxon>Eukaryota</taxon>
        <taxon>Viridiplantae</taxon>
        <taxon>Streptophyta</taxon>
        <taxon>Embryophyta</taxon>
        <taxon>Tracheophyta</taxon>
        <taxon>Spermatophyta</taxon>
        <taxon>Magnoliopsida</taxon>
        <taxon>eudicotyledons</taxon>
        <taxon>Gunneridae</taxon>
        <taxon>Pentapetalae</taxon>
        <taxon>asterids</taxon>
        <taxon>campanulids</taxon>
        <taxon>Asterales</taxon>
        <taxon>Asteraceae</taxon>
        <taxon>Asteroideae</taxon>
        <taxon>Anthemideae</taxon>
        <taxon>Anthemidinae</taxon>
        <taxon>Tanacetum</taxon>
    </lineage>
</organism>
<name>A0A6L2KC15_TANCI</name>
<evidence type="ECO:0000313" key="1">
    <source>
        <dbReference type="EMBL" id="GEU45615.1"/>
    </source>
</evidence>
<dbReference type="AlphaFoldDB" id="A0A6L2KC15"/>